<dbReference type="GeneID" id="59345878"/>
<reference evidence="1" key="1">
    <citation type="submission" date="2020-05" db="EMBL/GenBank/DDBJ databases">
        <title>Mycena genomes resolve the evolution of fungal bioluminescence.</title>
        <authorList>
            <person name="Tsai I.J."/>
        </authorList>
    </citation>
    <scope>NUCLEOTIDE SEQUENCE</scope>
    <source>
        <strain evidence="1">171206Taipei</strain>
    </source>
</reference>
<dbReference type="Proteomes" id="UP000636479">
    <property type="component" value="Unassembled WGS sequence"/>
</dbReference>
<keyword evidence="2" id="KW-1185">Reference proteome</keyword>
<evidence type="ECO:0000313" key="2">
    <source>
        <dbReference type="Proteomes" id="UP000636479"/>
    </source>
</evidence>
<dbReference type="AlphaFoldDB" id="A0A8H6W302"/>
<evidence type="ECO:0000313" key="1">
    <source>
        <dbReference type="EMBL" id="KAF7301006.1"/>
    </source>
</evidence>
<protein>
    <submittedName>
        <fullName evidence="1">Triacylglycerol lipase</fullName>
    </submittedName>
</protein>
<dbReference type="RefSeq" id="XP_037219006.1">
    <property type="nucleotide sequence ID" value="XM_037363362.1"/>
</dbReference>
<dbReference type="EMBL" id="JACAZF010000006">
    <property type="protein sequence ID" value="KAF7301006.1"/>
    <property type="molecule type" value="Genomic_DNA"/>
</dbReference>
<proteinExistence type="predicted"/>
<gene>
    <name evidence="1" type="ORF">MIND_00664000</name>
</gene>
<accession>A0A8H6W302</accession>
<comment type="caution">
    <text evidence="1">The sequence shown here is derived from an EMBL/GenBank/DDBJ whole genome shotgun (WGS) entry which is preliminary data.</text>
</comment>
<name>A0A8H6W302_9AGAR</name>
<organism evidence="1 2">
    <name type="scientific">Mycena indigotica</name>
    <dbReference type="NCBI Taxonomy" id="2126181"/>
    <lineage>
        <taxon>Eukaryota</taxon>
        <taxon>Fungi</taxon>
        <taxon>Dikarya</taxon>
        <taxon>Basidiomycota</taxon>
        <taxon>Agaricomycotina</taxon>
        <taxon>Agaricomycetes</taxon>
        <taxon>Agaricomycetidae</taxon>
        <taxon>Agaricales</taxon>
        <taxon>Marasmiineae</taxon>
        <taxon>Mycenaceae</taxon>
        <taxon>Mycena</taxon>
    </lineage>
</organism>
<sequence>MATNDDRPRVLLVSFEFMEFFDDTYKPLIEALSEKAAVQRVKTANPAIRTLEQDPKAVLITDGGIANELGKYGRVWDAILAYVRRGGTAIVMGHFSSFVKPDNIKPFFAKAGLSWERGSYHRTTTTLNRTNAGPMADKLPASYSQKALSVSKVDPAHVWYASTAESVVESHVFAPTSAHTPSEAAVALAVVGDGKLAYLGDVNAEDGSNDAVLAMCGFL</sequence>
<dbReference type="OrthoDB" id="245563at2759"/>